<accession>T0BL04</accession>
<organism evidence="2 3">
    <name type="scientific">Alicyclobacillus acidoterrestris (strain ATCC 49025 / DSM 3922 / CIP 106132 / NCIMB 13137 / GD3B)</name>
    <dbReference type="NCBI Taxonomy" id="1356854"/>
    <lineage>
        <taxon>Bacteria</taxon>
        <taxon>Bacillati</taxon>
        <taxon>Bacillota</taxon>
        <taxon>Bacilli</taxon>
        <taxon>Bacillales</taxon>
        <taxon>Alicyclobacillaceae</taxon>
        <taxon>Alicyclobacillus</taxon>
    </lineage>
</organism>
<dbReference type="STRING" id="1356854.N007_10525"/>
<feature type="region of interest" description="Disordered" evidence="1">
    <location>
        <begin position="36"/>
        <end position="118"/>
    </location>
</feature>
<dbReference type="EMBL" id="CP080467">
    <property type="protein sequence ID" value="UNO50321.1"/>
    <property type="molecule type" value="Genomic_DNA"/>
</dbReference>
<feature type="compositionally biased region" description="Low complexity" evidence="1">
    <location>
        <begin position="44"/>
        <end position="60"/>
    </location>
</feature>
<dbReference type="KEGG" id="aaco:K1I37_07555"/>
<dbReference type="AlphaFoldDB" id="T0BL04"/>
<protein>
    <submittedName>
        <fullName evidence="2">Uncharacterized protein</fullName>
    </submittedName>
</protein>
<dbReference type="Proteomes" id="UP000829401">
    <property type="component" value="Chromosome"/>
</dbReference>
<evidence type="ECO:0000313" key="3">
    <source>
        <dbReference type="Proteomes" id="UP000829401"/>
    </source>
</evidence>
<gene>
    <name evidence="2" type="ORF">K1I37_07555</name>
</gene>
<reference evidence="3" key="1">
    <citation type="journal article" date="2022" name="G3 (Bethesda)">
        <title>Unveiling the complete genome sequence of Alicyclobacillus acidoterrestris DSM 3922T, a taint-producing strain.</title>
        <authorList>
            <person name="Leonardo I.C."/>
            <person name="Barreto Crespo M.T."/>
            <person name="Gaspar F.B."/>
        </authorList>
    </citation>
    <scope>NUCLEOTIDE SEQUENCE [LARGE SCALE GENOMIC DNA]</scope>
    <source>
        <strain evidence="3">DSM 3922</strain>
    </source>
</reference>
<feature type="compositionally biased region" description="Low complexity" evidence="1">
    <location>
        <begin position="77"/>
        <end position="93"/>
    </location>
</feature>
<accession>A0A9E6ZNK0</accession>
<evidence type="ECO:0000256" key="1">
    <source>
        <dbReference type="SAM" id="MobiDB-lite"/>
    </source>
</evidence>
<dbReference type="RefSeq" id="WP_021297158.1">
    <property type="nucleotide sequence ID" value="NZ_AURB01000145.1"/>
</dbReference>
<sequence>MQWNTFIKLGSLAFDVASDQKVRELAGIVHHGARRRGLLGVPPHAQTQGTSSTSHTAASTPNHWPKQNHPIPFAPGSHAPASQTSQSAPSKSAHSTGNANKSVTEKPTAATNPSSGEFDLKNWVTMENAKKVLGWAGSVTQFLTK</sequence>
<keyword evidence="3" id="KW-1185">Reference proteome</keyword>
<proteinExistence type="predicted"/>
<name>T0BL04_ALIAG</name>
<dbReference type="OrthoDB" id="2377088at2"/>
<evidence type="ECO:0000313" key="2">
    <source>
        <dbReference type="EMBL" id="UNO50321.1"/>
    </source>
</evidence>